<evidence type="ECO:0000313" key="1">
    <source>
        <dbReference type="EMBL" id="OWK05040.1"/>
    </source>
</evidence>
<comment type="caution">
    <text evidence="1">The sequence shown here is derived from an EMBL/GenBank/DDBJ whole genome shotgun (WGS) entry which is preliminary data.</text>
</comment>
<dbReference type="EMBL" id="MKHE01000020">
    <property type="protein sequence ID" value="OWK05040.1"/>
    <property type="molecule type" value="Genomic_DNA"/>
</dbReference>
<sequence>TAICGEWLPSGVLNGVVFLTTSGIPFSKGTLLSRLEQWRALGLKRVDALKENVPRSSSSAKGYKDHKYRFLEKFSQNIRLLKSSDELFNQVRKAAIEKEVKSSNTGRLEMIVSVGEGLLSLGVLFVHGSLDVLGYLEAGLDGCVYPGVGQAGVLANKVYAALWLEKLLRIVHKLIGCALSEGAHEEGVQRPVLDRRRGAHAPQLLLGNLVHRRQIPQDDIHHLVLLHGYEEEGIVVHGVGGQQDTLAAGEAVAGVVDVAGGQVGDGDPALDAVPLPEGLVARQNHLGGAGIMH</sequence>
<name>A0A212CGI6_CEREH</name>
<feature type="non-terminal residue" evidence="1">
    <location>
        <position position="293"/>
    </location>
</feature>
<keyword evidence="2" id="KW-1185">Reference proteome</keyword>
<organism evidence="1 2">
    <name type="scientific">Cervus elaphus hippelaphus</name>
    <name type="common">European red deer</name>
    <dbReference type="NCBI Taxonomy" id="46360"/>
    <lineage>
        <taxon>Eukaryota</taxon>
        <taxon>Metazoa</taxon>
        <taxon>Chordata</taxon>
        <taxon>Craniata</taxon>
        <taxon>Vertebrata</taxon>
        <taxon>Euteleostomi</taxon>
        <taxon>Mammalia</taxon>
        <taxon>Eutheria</taxon>
        <taxon>Laurasiatheria</taxon>
        <taxon>Artiodactyla</taxon>
        <taxon>Ruminantia</taxon>
        <taxon>Pecora</taxon>
        <taxon>Cervidae</taxon>
        <taxon>Cervinae</taxon>
        <taxon>Cervus</taxon>
    </lineage>
</organism>
<protein>
    <submittedName>
        <fullName evidence="1">Uncharacterized protein</fullName>
    </submittedName>
</protein>
<gene>
    <name evidence="1" type="ORF">Celaphus_00002659</name>
</gene>
<evidence type="ECO:0000313" key="2">
    <source>
        <dbReference type="Proteomes" id="UP000242450"/>
    </source>
</evidence>
<accession>A0A212CGI6</accession>
<dbReference type="AlphaFoldDB" id="A0A212CGI6"/>
<dbReference type="Proteomes" id="UP000242450">
    <property type="component" value="Chromosome 20"/>
</dbReference>
<reference evidence="1 2" key="1">
    <citation type="journal article" date="2018" name="Mol. Genet. Genomics">
        <title>The red deer Cervus elaphus genome CerEla1.0: sequencing, annotating, genes, and chromosomes.</title>
        <authorList>
            <person name="Bana N.A."/>
            <person name="Nyiri A."/>
            <person name="Nagy J."/>
            <person name="Frank K."/>
            <person name="Nagy T."/>
            <person name="Steger V."/>
            <person name="Schiller M."/>
            <person name="Lakatos P."/>
            <person name="Sugar L."/>
            <person name="Horn P."/>
            <person name="Barta E."/>
            <person name="Orosz L."/>
        </authorList>
    </citation>
    <scope>NUCLEOTIDE SEQUENCE [LARGE SCALE GENOMIC DNA]</scope>
    <source>
        <strain evidence="1">Hungarian</strain>
    </source>
</reference>
<feature type="non-terminal residue" evidence="1">
    <location>
        <position position="1"/>
    </location>
</feature>
<proteinExistence type="predicted"/>